<protein>
    <submittedName>
        <fullName evidence="2">Uncharacterized protein</fullName>
    </submittedName>
</protein>
<gene>
    <name evidence="2" type="ORF">HHK36_020738</name>
</gene>
<comment type="caution">
    <text evidence="2">The sequence shown here is derived from an EMBL/GenBank/DDBJ whole genome shotgun (WGS) entry which is preliminary data.</text>
</comment>
<accession>A0A835D8M8</accession>
<feature type="compositionally biased region" description="Polar residues" evidence="1">
    <location>
        <begin position="122"/>
        <end position="138"/>
    </location>
</feature>
<dbReference type="EMBL" id="JABCRI010000014">
    <property type="protein sequence ID" value="KAF8394528.1"/>
    <property type="molecule type" value="Genomic_DNA"/>
</dbReference>
<dbReference type="OrthoDB" id="20729at2759"/>
<name>A0A835D8M8_TETSI</name>
<feature type="compositionally biased region" description="Low complexity" evidence="1">
    <location>
        <begin position="29"/>
        <end position="45"/>
    </location>
</feature>
<evidence type="ECO:0000256" key="1">
    <source>
        <dbReference type="SAM" id="MobiDB-lite"/>
    </source>
</evidence>
<keyword evidence="3" id="KW-1185">Reference proteome</keyword>
<feature type="region of interest" description="Disordered" evidence="1">
    <location>
        <begin position="120"/>
        <end position="143"/>
    </location>
</feature>
<feature type="region of interest" description="Disordered" evidence="1">
    <location>
        <begin position="29"/>
        <end position="102"/>
    </location>
</feature>
<organism evidence="2 3">
    <name type="scientific">Tetracentron sinense</name>
    <name type="common">Spur-leaf</name>
    <dbReference type="NCBI Taxonomy" id="13715"/>
    <lineage>
        <taxon>Eukaryota</taxon>
        <taxon>Viridiplantae</taxon>
        <taxon>Streptophyta</taxon>
        <taxon>Embryophyta</taxon>
        <taxon>Tracheophyta</taxon>
        <taxon>Spermatophyta</taxon>
        <taxon>Magnoliopsida</taxon>
        <taxon>Trochodendrales</taxon>
        <taxon>Trochodendraceae</taxon>
        <taxon>Tetracentron</taxon>
    </lineage>
</organism>
<reference evidence="2 3" key="1">
    <citation type="submission" date="2020-04" db="EMBL/GenBank/DDBJ databases">
        <title>Plant Genome Project.</title>
        <authorList>
            <person name="Zhang R.-G."/>
        </authorList>
    </citation>
    <scope>NUCLEOTIDE SEQUENCE [LARGE SCALE GENOMIC DNA]</scope>
    <source>
        <strain evidence="2">YNK0</strain>
        <tissue evidence="2">Leaf</tissue>
    </source>
</reference>
<dbReference type="AlphaFoldDB" id="A0A835D8M8"/>
<evidence type="ECO:0000313" key="3">
    <source>
        <dbReference type="Proteomes" id="UP000655225"/>
    </source>
</evidence>
<sequence length="232" mass="24939">MVTMSYSPSASSLADIPVAPYPVGSSLATLAPSSSSSELRQELISGASKDSLSMRIPSSENTPSGSVGSLFSQSGPVPHSNVQLLGQSSVPSSGSSSRGHGVEVHQLETSLQDLDEGFAPTRMTQSTSGSSNSPTNVVTKKEKKSRLKYVGKETSNLNDRLELVAEAIRETSSFVNIPKLVTEFEAIPDLDEDQVLDGIDLLSTYKKIANIFFGLNWNHKRLWLLYKLGYGQ</sequence>
<feature type="compositionally biased region" description="Low complexity" evidence="1">
    <location>
        <begin position="82"/>
        <end position="97"/>
    </location>
</feature>
<dbReference type="Proteomes" id="UP000655225">
    <property type="component" value="Unassembled WGS sequence"/>
</dbReference>
<feature type="compositionally biased region" description="Polar residues" evidence="1">
    <location>
        <begin position="48"/>
        <end position="75"/>
    </location>
</feature>
<proteinExistence type="predicted"/>
<evidence type="ECO:0000313" key="2">
    <source>
        <dbReference type="EMBL" id="KAF8394528.1"/>
    </source>
</evidence>